<dbReference type="Pfam" id="PF00175">
    <property type="entry name" value="NAD_binding_1"/>
    <property type="match status" value="1"/>
</dbReference>
<dbReference type="InterPro" id="IPR039261">
    <property type="entry name" value="FNR_nucleotide-bd"/>
</dbReference>
<dbReference type="PANTHER" id="PTHR47354">
    <property type="entry name" value="NADH OXIDOREDUCTASE HCR"/>
    <property type="match status" value="1"/>
</dbReference>
<evidence type="ECO:0000256" key="6">
    <source>
        <dbReference type="ARBA" id="ARBA00023004"/>
    </source>
</evidence>
<feature type="domain" description="FAD-binding FR-type" evidence="9">
    <location>
        <begin position="8"/>
        <end position="110"/>
    </location>
</feature>
<evidence type="ECO:0000256" key="5">
    <source>
        <dbReference type="ARBA" id="ARBA00023002"/>
    </source>
</evidence>
<dbReference type="SUPFAM" id="SSF52343">
    <property type="entry name" value="Ferredoxin reductase-like, C-terminal NADP-linked domain"/>
    <property type="match status" value="1"/>
</dbReference>
<protein>
    <submittedName>
        <fullName evidence="10">PDR/VanB family oxidoreductase</fullName>
        <ecNumber evidence="10">1.-.-.-</ecNumber>
    </submittedName>
</protein>
<evidence type="ECO:0000256" key="7">
    <source>
        <dbReference type="ARBA" id="ARBA00023014"/>
    </source>
</evidence>
<dbReference type="EMBL" id="CP142149">
    <property type="protein sequence ID" value="WSE33683.1"/>
    <property type="molecule type" value="Genomic_DNA"/>
</dbReference>
<evidence type="ECO:0000256" key="4">
    <source>
        <dbReference type="ARBA" id="ARBA00022723"/>
    </source>
</evidence>
<feature type="domain" description="2Fe-2S ferredoxin-type" evidence="8">
    <location>
        <begin position="236"/>
        <end position="319"/>
    </location>
</feature>
<dbReference type="CDD" id="cd06185">
    <property type="entry name" value="PDR_like"/>
    <property type="match status" value="1"/>
</dbReference>
<dbReference type="Proteomes" id="UP001330812">
    <property type="component" value="Chromosome"/>
</dbReference>
<dbReference type="RefSeq" id="WP_326836482.1">
    <property type="nucleotide sequence ID" value="NZ_CP142149.1"/>
</dbReference>
<dbReference type="InterPro" id="IPR017938">
    <property type="entry name" value="Riboflavin_synthase-like_b-brl"/>
</dbReference>
<dbReference type="InterPro" id="IPR001433">
    <property type="entry name" value="OxRdtase_FAD/NAD-bd"/>
</dbReference>
<keyword evidence="3" id="KW-0001">2Fe-2S</keyword>
<keyword evidence="2" id="KW-0285">Flavoprotein</keyword>
<dbReference type="CDD" id="cd00207">
    <property type="entry name" value="fer2"/>
    <property type="match status" value="1"/>
</dbReference>
<evidence type="ECO:0000313" key="10">
    <source>
        <dbReference type="EMBL" id="WSE33683.1"/>
    </source>
</evidence>
<dbReference type="Gene3D" id="3.10.20.30">
    <property type="match status" value="1"/>
</dbReference>
<sequence length="319" mass="34653">MTARAGEDLELDLVVAHRRTVAQGVVELRLRDARGEPLPRWSPGAHVDLHLGDGSRRQYSLCGDPRERGTWRIAVLREDGGRGGSRWVHEHLAAGARLRAVGPRNRFVFEPAEEYLFVGGGIGITPLLPMIDAAHREQARWQLVYGGRSRATMAFAGELADRYGDRVRLVPEDELGRLDVTSVLPEPDERTLVYCCGPAGLLTALTDHGRTRGWDGADLRVERFTAAAASGPDRAFVVELARSGRRITVGAGESVLAAIRRAGVEVASSCEQGTCGTCTTRVRTGSVEHRDTVLDEQERATSMTLCVSRAAEGALVLDL</sequence>
<dbReference type="PANTHER" id="PTHR47354:SF1">
    <property type="entry name" value="CARNITINE MONOOXYGENASE REDUCTASE SUBUNIT"/>
    <property type="match status" value="1"/>
</dbReference>
<dbReference type="PRINTS" id="PR00409">
    <property type="entry name" value="PHDIOXRDTASE"/>
</dbReference>
<dbReference type="InterPro" id="IPR017927">
    <property type="entry name" value="FAD-bd_FR_type"/>
</dbReference>
<evidence type="ECO:0000256" key="1">
    <source>
        <dbReference type="ARBA" id="ARBA00001974"/>
    </source>
</evidence>
<dbReference type="PROSITE" id="PS00197">
    <property type="entry name" value="2FE2S_FER_1"/>
    <property type="match status" value="1"/>
</dbReference>
<dbReference type="InterPro" id="IPR050415">
    <property type="entry name" value="MRET"/>
</dbReference>
<keyword evidence="6" id="KW-0408">Iron</keyword>
<evidence type="ECO:0000313" key="11">
    <source>
        <dbReference type="Proteomes" id="UP001330812"/>
    </source>
</evidence>
<dbReference type="InterPro" id="IPR001041">
    <property type="entry name" value="2Fe-2S_ferredoxin-type"/>
</dbReference>
<evidence type="ECO:0000256" key="2">
    <source>
        <dbReference type="ARBA" id="ARBA00022630"/>
    </source>
</evidence>
<name>A0ABZ1IJ22_9PSEU</name>
<dbReference type="GO" id="GO:0016491">
    <property type="term" value="F:oxidoreductase activity"/>
    <property type="evidence" value="ECO:0007669"/>
    <property type="project" value="UniProtKB-KW"/>
</dbReference>
<accession>A0ABZ1IJ22</accession>
<keyword evidence="7" id="KW-0411">Iron-sulfur</keyword>
<dbReference type="SUPFAM" id="SSF63380">
    <property type="entry name" value="Riboflavin synthase domain-like"/>
    <property type="match status" value="1"/>
</dbReference>
<evidence type="ECO:0000256" key="3">
    <source>
        <dbReference type="ARBA" id="ARBA00022714"/>
    </source>
</evidence>
<dbReference type="InterPro" id="IPR036010">
    <property type="entry name" value="2Fe-2S_ferredoxin-like_sf"/>
</dbReference>
<dbReference type="InterPro" id="IPR006058">
    <property type="entry name" value="2Fe2S_fd_BS"/>
</dbReference>
<evidence type="ECO:0000259" key="9">
    <source>
        <dbReference type="PROSITE" id="PS51384"/>
    </source>
</evidence>
<dbReference type="PROSITE" id="PS51085">
    <property type="entry name" value="2FE2S_FER_2"/>
    <property type="match status" value="1"/>
</dbReference>
<dbReference type="SUPFAM" id="SSF54292">
    <property type="entry name" value="2Fe-2S ferredoxin-like"/>
    <property type="match status" value="1"/>
</dbReference>
<keyword evidence="4" id="KW-0479">Metal-binding</keyword>
<dbReference type="EC" id="1.-.-.-" evidence="10"/>
<gene>
    <name evidence="10" type="ORF">VSH64_16480</name>
</gene>
<reference evidence="10 11" key="1">
    <citation type="journal article" date="2015" name="Int. J. Syst. Evol. Microbiol.">
        <title>Amycolatopsis rhabdoformis sp. nov., an actinomycete isolated from a tropical forest soil.</title>
        <authorList>
            <person name="Souza W.R."/>
            <person name="Silva R.E."/>
            <person name="Goodfellow M."/>
            <person name="Busarakam K."/>
            <person name="Figueiro F.S."/>
            <person name="Ferreira D."/>
            <person name="Rodrigues-Filho E."/>
            <person name="Moraes L.A.B."/>
            <person name="Zucchi T.D."/>
        </authorList>
    </citation>
    <scope>NUCLEOTIDE SEQUENCE [LARGE SCALE GENOMIC DNA]</scope>
    <source>
        <strain evidence="10 11">NCIMB 14900</strain>
    </source>
</reference>
<keyword evidence="11" id="KW-1185">Reference proteome</keyword>
<dbReference type="Gene3D" id="2.40.30.10">
    <property type="entry name" value="Translation factors"/>
    <property type="match status" value="1"/>
</dbReference>
<dbReference type="PROSITE" id="PS51384">
    <property type="entry name" value="FAD_FR"/>
    <property type="match status" value="1"/>
</dbReference>
<evidence type="ECO:0000259" key="8">
    <source>
        <dbReference type="PROSITE" id="PS51085"/>
    </source>
</evidence>
<keyword evidence="5 10" id="KW-0560">Oxidoreductase</keyword>
<dbReference type="Gene3D" id="3.40.50.80">
    <property type="entry name" value="Nucleotide-binding domain of ferredoxin-NADP reductase (FNR) module"/>
    <property type="match status" value="1"/>
</dbReference>
<organism evidence="10 11">
    <name type="scientific">Amycolatopsis rhabdoformis</name>
    <dbReference type="NCBI Taxonomy" id="1448059"/>
    <lineage>
        <taxon>Bacteria</taxon>
        <taxon>Bacillati</taxon>
        <taxon>Actinomycetota</taxon>
        <taxon>Actinomycetes</taxon>
        <taxon>Pseudonocardiales</taxon>
        <taxon>Pseudonocardiaceae</taxon>
        <taxon>Amycolatopsis</taxon>
    </lineage>
</organism>
<dbReference type="InterPro" id="IPR012675">
    <property type="entry name" value="Beta-grasp_dom_sf"/>
</dbReference>
<comment type="cofactor">
    <cofactor evidence="1">
        <name>FAD</name>
        <dbReference type="ChEBI" id="CHEBI:57692"/>
    </cofactor>
</comment>
<proteinExistence type="predicted"/>
<dbReference type="Pfam" id="PF00111">
    <property type="entry name" value="Fer2"/>
    <property type="match status" value="1"/>
</dbReference>